<dbReference type="AlphaFoldDB" id="A0A835T264"/>
<evidence type="ECO:0000259" key="1">
    <source>
        <dbReference type="SMART" id="SM01172"/>
    </source>
</evidence>
<dbReference type="SMART" id="SM01172">
    <property type="entry name" value="DUF3700"/>
    <property type="match status" value="1"/>
</dbReference>
<evidence type="ECO:0000313" key="3">
    <source>
        <dbReference type="Proteomes" id="UP000650467"/>
    </source>
</evidence>
<name>A0A835T264_CHLIN</name>
<organism evidence="2 3">
    <name type="scientific">Chlamydomonas incerta</name>
    <dbReference type="NCBI Taxonomy" id="51695"/>
    <lineage>
        <taxon>Eukaryota</taxon>
        <taxon>Viridiplantae</taxon>
        <taxon>Chlorophyta</taxon>
        <taxon>core chlorophytes</taxon>
        <taxon>Chlorophyceae</taxon>
        <taxon>CS clade</taxon>
        <taxon>Chlamydomonadales</taxon>
        <taxon>Chlamydomonadaceae</taxon>
        <taxon>Chlamydomonas</taxon>
    </lineage>
</organism>
<protein>
    <recommendedName>
        <fullName evidence="1">DUF3700 domain-containing protein</fullName>
    </recommendedName>
</protein>
<dbReference type="InterPro" id="IPR024286">
    <property type="entry name" value="DUF3700"/>
</dbReference>
<comment type="caution">
    <text evidence="2">The sequence shown here is derived from an EMBL/GenBank/DDBJ whole genome shotgun (WGS) entry which is preliminary data.</text>
</comment>
<gene>
    <name evidence="2" type="ORF">HXX76_006849</name>
</gene>
<sequence length="288" mass="31051">MVLHMLAVFGRETAHPPVLIESEEALKKTHAPMLSDSEQAAEDAACAKVIDAVFNAAKPASRHKQLLGKGSGFLYEASPYCSYAERDGVHVIFTGEVSEWPGIDVVSTAHDAFVRNEPPLEANDAAWLLDFYGTFGRGASESTTERALECLARVKGTFAFIIYDAVHHRVLAARDSEGVQPLFWGCTDNGQLMFGSVADDLEGCNPTAAPFPSGTLFASERHTVAYSPGAYGWVIVDDDFPGLIMSFQRTKEGAEGWRNVKAIPRVTSKGVVCGAVYKVASAQNMDSA</sequence>
<dbReference type="SUPFAM" id="SSF56235">
    <property type="entry name" value="N-terminal nucleophile aminohydrolases (Ntn hydrolases)"/>
    <property type="match status" value="1"/>
</dbReference>
<dbReference type="InterPro" id="IPR044828">
    <property type="entry name" value="TSJT1-like"/>
</dbReference>
<dbReference type="EMBL" id="JAEHOC010000014">
    <property type="protein sequence ID" value="KAG2435647.1"/>
    <property type="molecule type" value="Genomic_DNA"/>
</dbReference>
<evidence type="ECO:0000313" key="2">
    <source>
        <dbReference type="EMBL" id="KAG2435647.1"/>
    </source>
</evidence>
<dbReference type="Proteomes" id="UP000650467">
    <property type="component" value="Unassembled WGS sequence"/>
</dbReference>
<dbReference type="PANTHER" id="PTHR45952">
    <property type="entry name" value="ALUMINUM INDUCED PROTEIN WITH YGL AND LRDR MOTIFS"/>
    <property type="match status" value="1"/>
</dbReference>
<dbReference type="Gene3D" id="3.60.20.10">
    <property type="entry name" value="Glutamine Phosphoribosylpyrophosphate, subunit 1, domain 1"/>
    <property type="match status" value="1"/>
</dbReference>
<feature type="domain" description="DUF3700" evidence="1">
    <location>
        <begin position="6"/>
        <end position="279"/>
    </location>
</feature>
<dbReference type="InterPro" id="IPR029055">
    <property type="entry name" value="Ntn_hydrolases_N"/>
</dbReference>
<keyword evidence="3" id="KW-1185">Reference proteome</keyword>
<dbReference type="OrthoDB" id="2019121at2759"/>
<dbReference type="PANTHER" id="PTHR45952:SF4">
    <property type="entry name" value="ALUMINUM INDUCED PROTEIN WITH YGL AND LRDR MOTIFS"/>
    <property type="match status" value="1"/>
</dbReference>
<reference evidence="2" key="1">
    <citation type="journal article" date="2020" name="bioRxiv">
        <title>Comparative genomics of Chlamydomonas.</title>
        <authorList>
            <person name="Craig R.J."/>
            <person name="Hasan A.R."/>
            <person name="Ness R.W."/>
            <person name="Keightley P.D."/>
        </authorList>
    </citation>
    <scope>NUCLEOTIDE SEQUENCE</scope>
    <source>
        <strain evidence="2">SAG 7.73</strain>
    </source>
</reference>
<proteinExistence type="predicted"/>
<accession>A0A835T264</accession>
<dbReference type="Pfam" id="PF12481">
    <property type="entry name" value="DUF3700"/>
    <property type="match status" value="1"/>
</dbReference>